<organism evidence="2 3">
    <name type="scientific">Roseateles paludis</name>
    <dbReference type="NCBI Taxonomy" id="3145238"/>
    <lineage>
        <taxon>Bacteria</taxon>
        <taxon>Pseudomonadati</taxon>
        <taxon>Pseudomonadota</taxon>
        <taxon>Betaproteobacteria</taxon>
        <taxon>Burkholderiales</taxon>
        <taxon>Sphaerotilaceae</taxon>
        <taxon>Roseateles</taxon>
    </lineage>
</organism>
<dbReference type="RefSeq" id="WP_347702855.1">
    <property type="nucleotide sequence ID" value="NZ_JBDPZD010000001.1"/>
</dbReference>
<reference evidence="2 3" key="1">
    <citation type="submission" date="2024-05" db="EMBL/GenBank/DDBJ databases">
        <title>Roseateles sp. DJS-2-20 16S ribosomal RNA gene Genome sequencing and assembly.</title>
        <authorList>
            <person name="Woo H."/>
        </authorList>
    </citation>
    <scope>NUCLEOTIDE SEQUENCE [LARGE SCALE GENOMIC DNA]</scope>
    <source>
        <strain evidence="2 3">DJS-2-20</strain>
    </source>
</reference>
<dbReference type="EMBL" id="JBDPZD010000001">
    <property type="protein sequence ID" value="MEO3690019.1"/>
    <property type="molecule type" value="Genomic_DNA"/>
</dbReference>
<keyword evidence="3" id="KW-1185">Reference proteome</keyword>
<gene>
    <name evidence="2" type="ORF">ABDJ85_00960</name>
</gene>
<evidence type="ECO:0000256" key="1">
    <source>
        <dbReference type="SAM" id="MobiDB-lite"/>
    </source>
</evidence>
<name>A0ABV0FVR9_9BURK</name>
<evidence type="ECO:0000313" key="2">
    <source>
        <dbReference type="EMBL" id="MEO3690019.1"/>
    </source>
</evidence>
<comment type="caution">
    <text evidence="2">The sequence shown here is derived from an EMBL/GenBank/DDBJ whole genome shotgun (WGS) entry which is preliminary data.</text>
</comment>
<feature type="region of interest" description="Disordered" evidence="1">
    <location>
        <begin position="100"/>
        <end position="121"/>
    </location>
</feature>
<proteinExistence type="predicted"/>
<dbReference type="Proteomes" id="UP001495147">
    <property type="component" value="Unassembled WGS sequence"/>
</dbReference>
<sequence>MPSQRRRKSIINEHALWHRRRRFDEELRLWDQMASVGREFGSPDFERLMEEDFRLGRGVFDPALATVITKRQVGLLKGKLVIPETFNAPLPHDVLADFEGGTELEVPEDHPLQPRARQRSS</sequence>
<protein>
    <submittedName>
        <fullName evidence="2">Uncharacterized protein</fullName>
    </submittedName>
</protein>
<evidence type="ECO:0000313" key="3">
    <source>
        <dbReference type="Proteomes" id="UP001495147"/>
    </source>
</evidence>
<accession>A0ABV0FVR9</accession>